<keyword evidence="1" id="KW-0479">Metal-binding</keyword>
<dbReference type="PROSITE" id="PS50089">
    <property type="entry name" value="ZF_RING_2"/>
    <property type="match status" value="1"/>
</dbReference>
<dbReference type="GO" id="GO:0008270">
    <property type="term" value="F:zinc ion binding"/>
    <property type="evidence" value="ECO:0007669"/>
    <property type="project" value="UniProtKB-KW"/>
</dbReference>
<evidence type="ECO:0000256" key="5">
    <source>
        <dbReference type="SAM" id="Coils"/>
    </source>
</evidence>
<dbReference type="GO" id="GO:0004842">
    <property type="term" value="F:ubiquitin-protein transferase activity"/>
    <property type="evidence" value="ECO:0007669"/>
    <property type="project" value="TreeGrafter"/>
</dbReference>
<gene>
    <name evidence="8" type="ORF">KP509_01G041600</name>
</gene>
<keyword evidence="2 4" id="KW-0863">Zinc-finger</keyword>
<evidence type="ECO:0000313" key="9">
    <source>
        <dbReference type="Proteomes" id="UP000825935"/>
    </source>
</evidence>
<dbReference type="EMBL" id="CM035406">
    <property type="protein sequence ID" value="KAH7446149.1"/>
    <property type="molecule type" value="Genomic_DNA"/>
</dbReference>
<evidence type="ECO:0000256" key="1">
    <source>
        <dbReference type="ARBA" id="ARBA00022723"/>
    </source>
</evidence>
<evidence type="ECO:0000259" key="7">
    <source>
        <dbReference type="PROSITE" id="PS50089"/>
    </source>
</evidence>
<name>A0A8T2VNW9_CERRI</name>
<feature type="coiled-coil region" evidence="5">
    <location>
        <begin position="211"/>
        <end position="266"/>
    </location>
</feature>
<dbReference type="InterPro" id="IPR013083">
    <property type="entry name" value="Znf_RING/FYVE/PHD"/>
</dbReference>
<comment type="caution">
    <text evidence="8">The sequence shown here is derived from an EMBL/GenBank/DDBJ whole genome shotgun (WGS) entry which is preliminary data.</text>
</comment>
<dbReference type="OrthoDB" id="1711136at2759"/>
<dbReference type="AlphaFoldDB" id="A0A8T2VNW9"/>
<evidence type="ECO:0000256" key="3">
    <source>
        <dbReference type="ARBA" id="ARBA00022833"/>
    </source>
</evidence>
<evidence type="ECO:0000313" key="8">
    <source>
        <dbReference type="EMBL" id="KAH7446149.1"/>
    </source>
</evidence>
<evidence type="ECO:0000256" key="2">
    <source>
        <dbReference type="ARBA" id="ARBA00022771"/>
    </source>
</evidence>
<feature type="domain" description="RING-type" evidence="7">
    <location>
        <begin position="313"/>
        <end position="347"/>
    </location>
</feature>
<evidence type="ECO:0000256" key="6">
    <source>
        <dbReference type="SAM" id="MobiDB-lite"/>
    </source>
</evidence>
<sequence length="360" mass="40506">MSVQAQHPSNVLLTEFRKRARTEPFGHVEGVAIHVNDLHLCNADFFPQTSTNVGVLPEEVNARNSPPLRKKSREEATTLKQQPSGIPLNPFDMDMRCGLVMPMLNENCSFPAFEMNALHPISCSYPGGFSSIFEDTRGASANVPAIANPDTPFRLFRDDAAFQLHCCQQEAEINHMIAFHGENLKQSLVEKRQQHTKVLMELIERTVIFRLREKFLEIENIRRKNAELEDHVNKLSIESQVWMNIAQRQEALVANLRSNLEQIVAQSNEKTKGRLGESEAEDAESCVYGASVGVADGGQQAHEIWEMKEQRICRFCRKKTTSVLVLPCRHLCLCTDCDPNLGNCPVCGALKDASLQVYMD</sequence>
<keyword evidence="9" id="KW-1185">Reference proteome</keyword>
<keyword evidence="3" id="KW-0862">Zinc</keyword>
<feature type="region of interest" description="Disordered" evidence="6">
    <location>
        <begin position="62"/>
        <end position="87"/>
    </location>
</feature>
<dbReference type="InterPro" id="IPR001841">
    <property type="entry name" value="Znf_RING"/>
</dbReference>
<proteinExistence type="predicted"/>
<keyword evidence="5" id="KW-0175">Coiled coil</keyword>
<dbReference type="PANTHER" id="PTHR42647:SF72">
    <property type="entry name" value="EF-HAND CALCIUM-BINDING DOMAIN-CONTAINING PROTEIN 4A"/>
    <property type="match status" value="1"/>
</dbReference>
<accession>A0A8T2VNW9</accession>
<dbReference type="Pfam" id="PF13920">
    <property type="entry name" value="zf-C3HC4_3"/>
    <property type="match status" value="1"/>
</dbReference>
<dbReference type="Proteomes" id="UP000825935">
    <property type="component" value="Chromosome 1"/>
</dbReference>
<organism evidence="8 9">
    <name type="scientific">Ceratopteris richardii</name>
    <name type="common">Triangle waterfern</name>
    <dbReference type="NCBI Taxonomy" id="49495"/>
    <lineage>
        <taxon>Eukaryota</taxon>
        <taxon>Viridiplantae</taxon>
        <taxon>Streptophyta</taxon>
        <taxon>Embryophyta</taxon>
        <taxon>Tracheophyta</taxon>
        <taxon>Polypodiopsida</taxon>
        <taxon>Polypodiidae</taxon>
        <taxon>Polypodiales</taxon>
        <taxon>Pteridineae</taxon>
        <taxon>Pteridaceae</taxon>
        <taxon>Parkerioideae</taxon>
        <taxon>Ceratopteris</taxon>
    </lineage>
</organism>
<evidence type="ECO:0000256" key="4">
    <source>
        <dbReference type="PROSITE-ProRule" id="PRU00175"/>
    </source>
</evidence>
<dbReference type="PANTHER" id="PTHR42647">
    <property type="entry name" value="SBP (S-RIBONUCLEASE BINDING PROTEIN) FAMILY PROTEIN"/>
    <property type="match status" value="1"/>
</dbReference>
<dbReference type="FunFam" id="3.30.40.10:FF:000239">
    <property type="entry name" value="probable BOI-related E3 ubiquitin-protein ligase 2"/>
    <property type="match status" value="1"/>
</dbReference>
<reference evidence="8" key="1">
    <citation type="submission" date="2021-08" db="EMBL/GenBank/DDBJ databases">
        <title>WGS assembly of Ceratopteris richardii.</title>
        <authorList>
            <person name="Marchant D.B."/>
            <person name="Chen G."/>
            <person name="Jenkins J."/>
            <person name="Shu S."/>
            <person name="Leebens-Mack J."/>
            <person name="Grimwood J."/>
            <person name="Schmutz J."/>
            <person name="Soltis P."/>
            <person name="Soltis D."/>
            <person name="Chen Z.-H."/>
        </authorList>
    </citation>
    <scope>NUCLEOTIDE SEQUENCE</scope>
    <source>
        <strain evidence="8">Whitten #5841</strain>
        <tissue evidence="8">Leaf</tissue>
    </source>
</reference>
<protein>
    <recommendedName>
        <fullName evidence="7">RING-type domain-containing protein</fullName>
    </recommendedName>
</protein>
<dbReference type="Gene3D" id="3.30.40.10">
    <property type="entry name" value="Zinc/RING finger domain, C3HC4 (zinc finger)"/>
    <property type="match status" value="1"/>
</dbReference>